<dbReference type="Gene3D" id="2.60.120.200">
    <property type="match status" value="1"/>
</dbReference>
<dbReference type="GO" id="GO:0048046">
    <property type="term" value="C:apoplast"/>
    <property type="evidence" value="ECO:0007669"/>
    <property type="project" value="UniProtKB-SubCell"/>
</dbReference>
<comment type="PTM">
    <text evidence="4">Contains at least one intrachain disulfide bond essential for its enzymatic activity.</text>
</comment>
<dbReference type="Pfam" id="PF00722">
    <property type="entry name" value="Glyco_hydro_16"/>
    <property type="match status" value="1"/>
</dbReference>
<reference evidence="8 9" key="1">
    <citation type="submission" date="2019-09" db="EMBL/GenBank/DDBJ databases">
        <title>A chromosome-level genome assembly of the Chinese tupelo Nyssa sinensis.</title>
        <authorList>
            <person name="Yang X."/>
            <person name="Kang M."/>
            <person name="Yang Y."/>
            <person name="Xiong H."/>
            <person name="Wang M."/>
            <person name="Zhang Z."/>
            <person name="Wang Z."/>
            <person name="Wu H."/>
            <person name="Ma T."/>
            <person name="Liu J."/>
            <person name="Xi Z."/>
        </authorList>
    </citation>
    <scope>NUCLEOTIDE SEQUENCE [LARGE SCALE GENOMIC DNA]</scope>
    <source>
        <strain evidence="8">J267</strain>
        <tissue evidence="8">Leaf</tissue>
    </source>
</reference>
<evidence type="ECO:0000259" key="6">
    <source>
        <dbReference type="Pfam" id="PF00722"/>
    </source>
</evidence>
<evidence type="ECO:0000256" key="4">
    <source>
        <dbReference type="RuleBase" id="RU361120"/>
    </source>
</evidence>
<dbReference type="InterPro" id="IPR000757">
    <property type="entry name" value="Beta-glucanase-like"/>
</dbReference>
<dbReference type="GO" id="GO:0016762">
    <property type="term" value="F:xyloglucan:xyloglucosyl transferase activity"/>
    <property type="evidence" value="ECO:0007669"/>
    <property type="project" value="UniProtKB-EC"/>
</dbReference>
<comment type="function">
    <text evidence="4">Catalyzes xyloglucan endohydrolysis (XEH) and/or endotransglycosylation (XET). Cleaves and religates xyloglucan polymers, an essential constituent of the primary cell wall, and thereby participates in cell wall construction of growing tissues.</text>
</comment>
<evidence type="ECO:0000313" key="8">
    <source>
        <dbReference type="EMBL" id="KAA8525834.1"/>
    </source>
</evidence>
<keyword evidence="9" id="KW-1185">Reference proteome</keyword>
<keyword evidence="4" id="KW-0961">Cell wall biogenesis/degradation</keyword>
<keyword evidence="4" id="KW-0964">Secreted</keyword>
<dbReference type="SUPFAM" id="SSF49899">
    <property type="entry name" value="Concanavalin A-like lectins/glucanases"/>
    <property type="match status" value="1"/>
</dbReference>
<dbReference type="GO" id="GO:0044042">
    <property type="term" value="P:glucan metabolic process"/>
    <property type="evidence" value="ECO:0007669"/>
    <property type="project" value="InterPro"/>
</dbReference>
<feature type="domain" description="Xyloglucan endo-transglycosylase C-terminal" evidence="7">
    <location>
        <begin position="140"/>
        <end position="175"/>
    </location>
</feature>
<dbReference type="EMBL" id="CM018046">
    <property type="protein sequence ID" value="KAA8525834.1"/>
    <property type="molecule type" value="Genomic_DNA"/>
</dbReference>
<dbReference type="EC" id="2.4.1.207" evidence="4"/>
<dbReference type="InterPro" id="IPR044791">
    <property type="entry name" value="Beta-glucanase/XTH"/>
</dbReference>
<dbReference type="InterPro" id="IPR013320">
    <property type="entry name" value="ConA-like_dom_sf"/>
</dbReference>
<evidence type="ECO:0000256" key="1">
    <source>
        <dbReference type="ARBA" id="ARBA00022679"/>
    </source>
</evidence>
<proteinExistence type="inferred from homology"/>
<keyword evidence="2 4" id="KW-0378">Hydrolase</keyword>
<gene>
    <name evidence="8" type="ORF">F0562_007689</name>
</gene>
<organism evidence="8 9">
    <name type="scientific">Nyssa sinensis</name>
    <dbReference type="NCBI Taxonomy" id="561372"/>
    <lineage>
        <taxon>Eukaryota</taxon>
        <taxon>Viridiplantae</taxon>
        <taxon>Streptophyta</taxon>
        <taxon>Embryophyta</taxon>
        <taxon>Tracheophyta</taxon>
        <taxon>Spermatophyta</taxon>
        <taxon>Magnoliopsida</taxon>
        <taxon>eudicotyledons</taxon>
        <taxon>Gunneridae</taxon>
        <taxon>Pentapetalae</taxon>
        <taxon>asterids</taxon>
        <taxon>Cornales</taxon>
        <taxon>Nyssaceae</taxon>
        <taxon>Nyssa</taxon>
    </lineage>
</organism>
<sequence>MTGTSVSSSTDSQALASFPLITTTMVYSAQASSCRRITLPASSSHYIFYVDEVPIREVVRNEKMGGDYPSKPMSLYATIWDASNWATAGGKFKVNYRYEPFVSEFKDLVLDGCTVDPIQQVPAANCDDKTAKLEAAEYAVITPERSKAMTWFREKYMYYSHCYDTLRYPVAQPECIIVPSEQELFKDSGRLKEAMKLKFGRRPRSHRRRARGNARRGGRAPAASGSNQQAAM</sequence>
<keyword evidence="4" id="KW-0052">Apoplast</keyword>
<keyword evidence="3 4" id="KW-0326">Glycosidase</keyword>
<dbReference type="GO" id="GO:0071555">
    <property type="term" value="P:cell wall organization"/>
    <property type="evidence" value="ECO:0007669"/>
    <property type="project" value="UniProtKB-KW"/>
</dbReference>
<name>A0A5J5A6K8_9ASTE</name>
<feature type="region of interest" description="Disordered" evidence="5">
    <location>
        <begin position="198"/>
        <end position="232"/>
    </location>
</feature>
<comment type="similarity">
    <text evidence="4">Belongs to the glycosyl hydrolase 16 family.</text>
</comment>
<feature type="compositionally biased region" description="Low complexity" evidence="5">
    <location>
        <begin position="219"/>
        <end position="232"/>
    </location>
</feature>
<comment type="subcellular location">
    <subcellularLocation>
        <location evidence="4">Secreted</location>
        <location evidence="4">Cell wall</location>
    </subcellularLocation>
    <subcellularLocation>
        <location evidence="4">Secreted</location>
        <location evidence="4">Extracellular space</location>
        <location evidence="4">Apoplast</location>
    </subcellularLocation>
</comment>
<keyword evidence="4" id="KW-0134">Cell wall</keyword>
<dbReference type="Pfam" id="PF06955">
    <property type="entry name" value="XET_C"/>
    <property type="match status" value="1"/>
</dbReference>
<dbReference type="Proteomes" id="UP000325577">
    <property type="component" value="Linkage Group LG3"/>
</dbReference>
<protein>
    <recommendedName>
        <fullName evidence="4">Xyloglucan endotransglucosylase/hydrolase</fullName>
        <ecNumber evidence="4">2.4.1.207</ecNumber>
    </recommendedName>
</protein>
<keyword evidence="1 4" id="KW-0808">Transferase</keyword>
<feature type="domain" description="GH16" evidence="6">
    <location>
        <begin position="44"/>
        <end position="97"/>
    </location>
</feature>
<dbReference type="OrthoDB" id="4781at2759"/>
<accession>A0A5J5A6K8</accession>
<feature type="compositionally biased region" description="Basic residues" evidence="5">
    <location>
        <begin position="198"/>
        <end position="218"/>
    </location>
</feature>
<dbReference type="InterPro" id="IPR010713">
    <property type="entry name" value="XET_C"/>
</dbReference>
<evidence type="ECO:0000256" key="3">
    <source>
        <dbReference type="ARBA" id="ARBA00023295"/>
    </source>
</evidence>
<evidence type="ECO:0000313" key="9">
    <source>
        <dbReference type="Proteomes" id="UP000325577"/>
    </source>
</evidence>
<dbReference type="AlphaFoldDB" id="A0A5J5A6K8"/>
<dbReference type="PANTHER" id="PTHR31062">
    <property type="entry name" value="XYLOGLUCAN ENDOTRANSGLUCOSYLASE/HYDROLASE PROTEIN 8-RELATED"/>
    <property type="match status" value="1"/>
</dbReference>
<evidence type="ECO:0000256" key="5">
    <source>
        <dbReference type="SAM" id="MobiDB-lite"/>
    </source>
</evidence>
<dbReference type="GO" id="GO:0004553">
    <property type="term" value="F:hydrolase activity, hydrolyzing O-glycosyl compounds"/>
    <property type="evidence" value="ECO:0007669"/>
    <property type="project" value="InterPro"/>
</dbReference>
<evidence type="ECO:0000256" key="2">
    <source>
        <dbReference type="ARBA" id="ARBA00022801"/>
    </source>
</evidence>
<evidence type="ECO:0000259" key="7">
    <source>
        <dbReference type="Pfam" id="PF06955"/>
    </source>
</evidence>